<dbReference type="AlphaFoldDB" id="A0A0D6P7Y6"/>
<protein>
    <recommendedName>
        <fullName evidence="5">Carbohydrate-binding family V/XII</fullName>
    </recommendedName>
</protein>
<dbReference type="Proteomes" id="UP000032680">
    <property type="component" value="Unassembled WGS sequence"/>
</dbReference>
<feature type="region of interest" description="Disordered" evidence="1">
    <location>
        <begin position="26"/>
        <end position="53"/>
    </location>
</feature>
<evidence type="ECO:0000256" key="1">
    <source>
        <dbReference type="SAM" id="MobiDB-lite"/>
    </source>
</evidence>
<gene>
    <name evidence="3" type="ORF">Asru_0496_02</name>
</gene>
<name>A0A0D6P7Y6_9PROT</name>
<accession>A0A0D6P7Y6</accession>
<feature type="compositionally biased region" description="Low complexity" evidence="1">
    <location>
        <begin position="655"/>
        <end position="671"/>
    </location>
</feature>
<evidence type="ECO:0000313" key="3">
    <source>
        <dbReference type="EMBL" id="GAN77885.1"/>
    </source>
</evidence>
<evidence type="ECO:0008006" key="5">
    <source>
        <dbReference type="Google" id="ProtNLM"/>
    </source>
</evidence>
<reference evidence="3 4" key="1">
    <citation type="submission" date="2012-11" db="EMBL/GenBank/DDBJ databases">
        <title>Whole genome sequence of Acidisphaera rubrifaciens HS-AP3.</title>
        <authorList>
            <person name="Azuma Y."/>
            <person name="Higashiura N."/>
            <person name="Hirakawa H."/>
            <person name="Matsushita K."/>
        </authorList>
    </citation>
    <scope>NUCLEOTIDE SEQUENCE [LARGE SCALE GENOMIC DNA]</scope>
    <source>
        <strain evidence="3 4">HS-AP3</strain>
    </source>
</reference>
<feature type="compositionally biased region" description="Gly residues" evidence="1">
    <location>
        <begin position="760"/>
        <end position="778"/>
    </location>
</feature>
<proteinExistence type="predicted"/>
<evidence type="ECO:0000313" key="4">
    <source>
        <dbReference type="Proteomes" id="UP000032680"/>
    </source>
</evidence>
<keyword evidence="2" id="KW-0732">Signal</keyword>
<dbReference type="RefSeq" id="WP_048862164.1">
    <property type="nucleotide sequence ID" value="NZ_BANB01000496.1"/>
</dbReference>
<feature type="chain" id="PRO_5002309600" description="Carbohydrate-binding family V/XII" evidence="2">
    <location>
        <begin position="25"/>
        <end position="778"/>
    </location>
</feature>
<dbReference type="OrthoDB" id="102964at2"/>
<dbReference type="EMBL" id="BANB01000496">
    <property type="protein sequence ID" value="GAN77885.1"/>
    <property type="molecule type" value="Genomic_DNA"/>
</dbReference>
<organism evidence="3 4">
    <name type="scientific">Acidisphaera rubrifaciens HS-AP3</name>
    <dbReference type="NCBI Taxonomy" id="1231350"/>
    <lineage>
        <taxon>Bacteria</taxon>
        <taxon>Pseudomonadati</taxon>
        <taxon>Pseudomonadota</taxon>
        <taxon>Alphaproteobacteria</taxon>
        <taxon>Acetobacterales</taxon>
        <taxon>Acetobacteraceae</taxon>
        <taxon>Acidisphaera</taxon>
    </lineage>
</organism>
<comment type="caution">
    <text evidence="3">The sequence shown here is derived from an EMBL/GenBank/DDBJ whole genome shotgun (WGS) entry which is preliminary data.</text>
</comment>
<feature type="region of interest" description="Disordered" evidence="1">
    <location>
        <begin position="630"/>
        <end position="692"/>
    </location>
</feature>
<feature type="region of interest" description="Disordered" evidence="1">
    <location>
        <begin position="715"/>
        <end position="778"/>
    </location>
</feature>
<evidence type="ECO:0000256" key="2">
    <source>
        <dbReference type="SAM" id="SignalP"/>
    </source>
</evidence>
<keyword evidence="4" id="KW-1185">Reference proteome</keyword>
<feature type="signal peptide" evidence="2">
    <location>
        <begin position="1"/>
        <end position="24"/>
    </location>
</feature>
<sequence length="778" mass="81492">MRLDGPHCVALALLAAALTGSGSAAWGQATTAPPVASPAASRAAAPAETATPAWPHTITENGAAVTIYQPQAVSWPDRATLTARAAVAVTPAGEKTPILGTIDVTLATQTDAQTGLVQLSDPRLISSRFPSLDTQKAAQLEARLRAALARMQVRAVPLATILLSLQQTPAAAVAVNNDPPVIFYADRPASLVVFDGAPVLAPIGTTGLSFAVNTNWDVFSTGGQWYLLDNGLWLTAPAADGPYTATTRLPPQFARLPNDANFAEARKYVPPHALPPAAQIPHVFVSLKPAEIIVTAGAPHFAPVAGTSLQRVENTGSALFRDPAQGKYYLLLSGRWFAAADLQGPWTYATDSLPPDFAAIRDGTPEATVLASVPGTVDAQEAMLKAAIPTTATLKRGAATPEVAYYGTPRFEPIPGTSIRYGVNTGAQVLLIGGRYYACDHGAWFVAPAPTGPWTLADSIPPEIRQIPPSSPLYNVTYVQVYSATPQAVTYGYTAGYLMGFVTASVLVYGTGYYHPPYVVPGLMPIYHPYPYTYASNVWYNPATGGWARGGTVWGPYGGAATGGRYYNPATGGWARGGAVYGPYGGAGAWSYYNPRTGTYAHGSAAWGNGSATRNAGFYNARYGVSGATSQGANPYGRWGSSTVSGPARTVDTQSRSGARGSAGSFSSSTGARGGAYQNRYTGNSGAAVRGPGGDVYAGRDGNVYRHTDSGWSKWNNGGWNTMKPPASTGRVQGRQDAQGATLDRSSYQQLERDRAGRQAGRGYGEGRFGGGGRFQRN</sequence>